<sequence length="71" mass="7873">MSFSQAGDLIFEVYLEKKEPESCCLIKVVSPTMRSDELADTVLNMKNVVFRGAVGPWATFEVIENGELGTM</sequence>
<dbReference type="Proteomes" id="UP000034805">
    <property type="component" value="Unassembled WGS sequence"/>
</dbReference>
<evidence type="ECO:0000313" key="2">
    <source>
        <dbReference type="Proteomes" id="UP000034805"/>
    </source>
</evidence>
<dbReference type="EMBL" id="JARO02002177">
    <property type="protein sequence ID" value="KPP73356.1"/>
    <property type="molecule type" value="Genomic_DNA"/>
</dbReference>
<evidence type="ECO:0000313" key="1">
    <source>
        <dbReference type="EMBL" id="KPP73356.1"/>
    </source>
</evidence>
<name>A0A0P7YYZ7_SCLFO</name>
<dbReference type="GO" id="GO:0005096">
    <property type="term" value="F:GTPase activator activity"/>
    <property type="evidence" value="ECO:0007669"/>
    <property type="project" value="TreeGrafter"/>
</dbReference>
<accession>A0A0P7YYZ7</accession>
<gene>
    <name evidence="1" type="ORF">Z043_107570</name>
</gene>
<protein>
    <submittedName>
        <fullName evidence="1">Uncharacterized protein</fullName>
    </submittedName>
</protein>
<dbReference type="PANTHER" id="PTHR45899">
    <property type="entry name" value="RHO GTPASE ACTIVATING PROTEIN AT 15B, ISOFORM C"/>
    <property type="match status" value="1"/>
</dbReference>
<organism evidence="1 2">
    <name type="scientific">Scleropages formosus</name>
    <name type="common">Asian bonytongue</name>
    <name type="synonym">Osteoglossum formosum</name>
    <dbReference type="NCBI Taxonomy" id="113540"/>
    <lineage>
        <taxon>Eukaryota</taxon>
        <taxon>Metazoa</taxon>
        <taxon>Chordata</taxon>
        <taxon>Craniata</taxon>
        <taxon>Vertebrata</taxon>
        <taxon>Euteleostomi</taxon>
        <taxon>Actinopterygii</taxon>
        <taxon>Neopterygii</taxon>
        <taxon>Teleostei</taxon>
        <taxon>Osteoglossocephala</taxon>
        <taxon>Osteoglossomorpha</taxon>
        <taxon>Osteoglossiformes</taxon>
        <taxon>Osteoglossidae</taxon>
        <taxon>Scleropages</taxon>
    </lineage>
</organism>
<dbReference type="AlphaFoldDB" id="A0A0P7YYZ7"/>
<dbReference type="GO" id="GO:0005547">
    <property type="term" value="F:phosphatidylinositol-3,4,5-trisphosphate binding"/>
    <property type="evidence" value="ECO:0007669"/>
    <property type="project" value="TreeGrafter"/>
</dbReference>
<dbReference type="InterPro" id="IPR052227">
    <property type="entry name" value="Arf-Rho-GAP_ANK-PH_domain"/>
</dbReference>
<reference evidence="1 2" key="1">
    <citation type="submission" date="2015-08" db="EMBL/GenBank/DDBJ databases">
        <title>The genome of the Asian arowana (Scleropages formosus).</title>
        <authorList>
            <person name="Tan M.H."/>
            <person name="Gan H.M."/>
            <person name="Croft L.J."/>
            <person name="Austin C.M."/>
        </authorList>
    </citation>
    <scope>NUCLEOTIDE SEQUENCE [LARGE SCALE GENOMIC DNA]</scope>
    <source>
        <strain evidence="1">Aro1</strain>
    </source>
</reference>
<dbReference type="PANTHER" id="PTHR45899:SF1">
    <property type="entry name" value="ARF-GAP WITH RHO-GAP DOMAIN, ANK REPEAT AND PH DOMAIN-CONTAINING PROTEIN 2"/>
    <property type="match status" value="1"/>
</dbReference>
<proteinExistence type="predicted"/>
<comment type="caution">
    <text evidence="1">The sequence shown here is derived from an EMBL/GenBank/DDBJ whole genome shotgun (WGS) entry which is preliminary data.</text>
</comment>
<dbReference type="GO" id="GO:0005737">
    <property type="term" value="C:cytoplasm"/>
    <property type="evidence" value="ECO:0007669"/>
    <property type="project" value="TreeGrafter"/>
</dbReference>